<name>A0A8K0CGG1_IGNLU</name>
<dbReference type="Pfam" id="PF03435">
    <property type="entry name" value="Sacchrp_dh_NADP"/>
    <property type="match status" value="1"/>
</dbReference>
<dbReference type="FunFam" id="3.40.50.720:FF:000178">
    <property type="entry name" value="Saccharopine dehydrogenase-like oxidoreductase"/>
    <property type="match status" value="1"/>
</dbReference>
<dbReference type="PANTHER" id="PTHR12286">
    <property type="entry name" value="SACCHAROPINE DEHYDROGENASE-LIKE OXIDOREDUCTASE"/>
    <property type="match status" value="1"/>
</dbReference>
<comment type="caution">
    <text evidence="3">The sequence shown here is derived from an EMBL/GenBank/DDBJ whole genome shotgun (WGS) entry which is preliminary data.</text>
</comment>
<dbReference type="GO" id="GO:0005886">
    <property type="term" value="C:plasma membrane"/>
    <property type="evidence" value="ECO:0007669"/>
    <property type="project" value="TreeGrafter"/>
</dbReference>
<gene>
    <name evidence="3" type="ORF">ILUMI_19287</name>
</gene>
<accession>A0A8K0CGG1</accession>
<dbReference type="InterPro" id="IPR051276">
    <property type="entry name" value="Saccharopine_DH-like_oxidrdct"/>
</dbReference>
<dbReference type="Gene3D" id="3.40.50.720">
    <property type="entry name" value="NAD(P)-binding Rossmann-like Domain"/>
    <property type="match status" value="1"/>
</dbReference>
<evidence type="ECO:0000313" key="4">
    <source>
        <dbReference type="Proteomes" id="UP000801492"/>
    </source>
</evidence>
<comment type="similarity">
    <text evidence="1">Belongs to the saccharopine dehydrogenase family.</text>
</comment>
<dbReference type="InterPro" id="IPR005097">
    <property type="entry name" value="Sacchrp_dh_NADP-bd"/>
</dbReference>
<feature type="domain" description="Saccharopine dehydrogenase NADP binding" evidence="2">
    <location>
        <begin position="7"/>
        <end position="142"/>
    </location>
</feature>
<dbReference type="OrthoDB" id="10268090at2759"/>
<dbReference type="AlphaFoldDB" id="A0A8K0CGG1"/>
<protein>
    <recommendedName>
        <fullName evidence="2">Saccharopine dehydrogenase NADP binding domain-containing protein</fullName>
    </recommendedName>
</protein>
<reference evidence="3" key="1">
    <citation type="submission" date="2019-08" db="EMBL/GenBank/DDBJ databases">
        <title>The genome of the North American firefly Photinus pyralis.</title>
        <authorList>
            <consortium name="Photinus pyralis genome working group"/>
            <person name="Fallon T.R."/>
            <person name="Sander Lower S.E."/>
            <person name="Weng J.-K."/>
        </authorList>
    </citation>
    <scope>NUCLEOTIDE SEQUENCE</scope>
    <source>
        <strain evidence="3">TRF0915ILg1</strain>
        <tissue evidence="3">Whole body</tissue>
    </source>
</reference>
<dbReference type="InterPro" id="IPR036291">
    <property type="entry name" value="NAD(P)-bd_dom_sf"/>
</dbReference>
<dbReference type="Proteomes" id="UP000801492">
    <property type="component" value="Unassembled WGS sequence"/>
</dbReference>
<sequence>MSERLDIILFGATGFTGKHTAPYLYKFASVKNSLKWGIAGRSKQKLKDVLRETAKIINVDDLSHIPIIIADVEDEDSIRKMTAQARVIINCCGPYELYGEVVVKACIENGTHHVDVSGEPQFIEEMRQKYHEEAEEKGIYIVSACGFDSVPSDLGTLFVEKHFEGTVNSVEIYIHGYFQADSTSDPKISYGAWASLVNAMGDIWNILSLRKKHYPKPLSGLRPKLCLRLPFHKMDNKWALPFPSADIDVVQITHKYFYDSEEKRPVQVQCYLLMDSFINAMSVVSRGSFFFLLTQCKCGRNLLLK</sequence>
<proteinExistence type="inferred from homology"/>
<dbReference type="GO" id="GO:0005811">
    <property type="term" value="C:lipid droplet"/>
    <property type="evidence" value="ECO:0007669"/>
    <property type="project" value="TreeGrafter"/>
</dbReference>
<dbReference type="GO" id="GO:0009247">
    <property type="term" value="P:glycolipid biosynthetic process"/>
    <property type="evidence" value="ECO:0007669"/>
    <property type="project" value="TreeGrafter"/>
</dbReference>
<dbReference type="PANTHER" id="PTHR12286:SF5">
    <property type="entry name" value="SACCHAROPINE DEHYDROGENASE-LIKE OXIDOREDUCTASE"/>
    <property type="match status" value="1"/>
</dbReference>
<dbReference type="GO" id="GO:0005739">
    <property type="term" value="C:mitochondrion"/>
    <property type="evidence" value="ECO:0007669"/>
    <property type="project" value="TreeGrafter"/>
</dbReference>
<dbReference type="EMBL" id="VTPC01086088">
    <property type="protein sequence ID" value="KAF2886884.1"/>
    <property type="molecule type" value="Genomic_DNA"/>
</dbReference>
<keyword evidence="4" id="KW-1185">Reference proteome</keyword>
<feature type="non-terminal residue" evidence="3">
    <location>
        <position position="1"/>
    </location>
</feature>
<evidence type="ECO:0000259" key="2">
    <source>
        <dbReference type="Pfam" id="PF03435"/>
    </source>
</evidence>
<organism evidence="3 4">
    <name type="scientific">Ignelater luminosus</name>
    <name type="common">Cucubano</name>
    <name type="synonym">Pyrophorus luminosus</name>
    <dbReference type="NCBI Taxonomy" id="2038154"/>
    <lineage>
        <taxon>Eukaryota</taxon>
        <taxon>Metazoa</taxon>
        <taxon>Ecdysozoa</taxon>
        <taxon>Arthropoda</taxon>
        <taxon>Hexapoda</taxon>
        <taxon>Insecta</taxon>
        <taxon>Pterygota</taxon>
        <taxon>Neoptera</taxon>
        <taxon>Endopterygota</taxon>
        <taxon>Coleoptera</taxon>
        <taxon>Polyphaga</taxon>
        <taxon>Elateriformia</taxon>
        <taxon>Elateroidea</taxon>
        <taxon>Elateridae</taxon>
        <taxon>Agrypninae</taxon>
        <taxon>Pyrophorini</taxon>
        <taxon>Ignelater</taxon>
    </lineage>
</organism>
<evidence type="ECO:0000313" key="3">
    <source>
        <dbReference type="EMBL" id="KAF2886884.1"/>
    </source>
</evidence>
<evidence type="ECO:0000256" key="1">
    <source>
        <dbReference type="ARBA" id="ARBA00038048"/>
    </source>
</evidence>
<dbReference type="SUPFAM" id="SSF51735">
    <property type="entry name" value="NAD(P)-binding Rossmann-fold domains"/>
    <property type="match status" value="1"/>
</dbReference>